<keyword evidence="12" id="KW-0560">Oxidoreductase</keyword>
<reference evidence="13" key="3">
    <citation type="submission" date="2021-06" db="EMBL/GenBank/DDBJ databases">
        <title>Genomic Description and Analysis of Intracellular Bacteria, Candidatus Berkiella cookevillensis and Candidatus Berkiella aquae.</title>
        <authorList>
            <person name="Kidane D.T."/>
            <person name="Mehari Y.T."/>
            <person name="Rice F.C."/>
            <person name="Arivett B.A."/>
            <person name="Farone A.L."/>
            <person name="Berk S.G."/>
            <person name="Farone M.B."/>
        </authorList>
    </citation>
    <scope>NUCLEOTIDE SEQUENCE</scope>
    <source>
        <strain evidence="13">HT99</strain>
    </source>
</reference>
<dbReference type="Pfam" id="PF06969">
    <property type="entry name" value="HemN_C"/>
    <property type="match status" value="1"/>
</dbReference>
<dbReference type="InterPro" id="IPR010723">
    <property type="entry name" value="HemN_C"/>
</dbReference>
<evidence type="ECO:0000256" key="3">
    <source>
        <dbReference type="ARBA" id="ARBA00017228"/>
    </source>
</evidence>
<evidence type="ECO:0000256" key="7">
    <source>
        <dbReference type="ARBA" id="ARBA00023004"/>
    </source>
</evidence>
<dbReference type="SFLD" id="SFLDF00562">
    <property type="entry name" value="HemN-like__clustered_with_heat"/>
    <property type="match status" value="1"/>
</dbReference>
<sequence>MHTLWQLSPLSLYIHFPWCVKKCPYCDFNSHALKQDLPENDYVTCLLENAKRTQDFVQDRSIQTIFMGGGTPSLFSAEALNRLLQELRKIFNFSEDIEITLEANPGTVEQQRFNDYRAIGINRLSLGIQSFNEKHLTLLGRIHNGTEAKKAIDTVKEAGFSNFNCDLMFGLPSQTIEEGLADLAQAIAHSPTHLSWYELTLEPNTYFWHHPPRLPDDDLIISLQEQGQALLQEAGFAQYEISAFSRQQPCRHNVNYWEFGDYLAIGAGGHGKVTQHQEAKIMRYHHFRHPKQYMDSAQGYIQAQTPIPSSQLAFEFMLNALRLKNGVPTKLFSQRTGLDMDVIMPQLITAQKKGWLLPFNQTLCTTSLGYRFLNDVVSLFLPETIEASD</sequence>
<keyword evidence="7 10" id="KW-0408">Iron</keyword>
<comment type="similarity">
    <text evidence="2">Belongs to the anaerobic coproporphyrinogen-III oxidase family. HemW subfamily.</text>
</comment>
<dbReference type="GO" id="GO:0046872">
    <property type="term" value="F:metal ion binding"/>
    <property type="evidence" value="ECO:0007669"/>
    <property type="project" value="UniProtKB-UniRule"/>
</dbReference>
<proteinExistence type="inferred from homology"/>
<protein>
    <recommendedName>
        <fullName evidence="3 10">Heme chaperone HemW</fullName>
    </recommendedName>
</protein>
<dbReference type="Gene3D" id="3.20.20.70">
    <property type="entry name" value="Aldolase class I"/>
    <property type="match status" value="1"/>
</dbReference>
<keyword evidence="4 10" id="KW-0349">Heme</keyword>
<evidence type="ECO:0000313" key="12">
    <source>
        <dbReference type="EMBL" id="KRG22181.1"/>
    </source>
</evidence>
<keyword evidence="8 10" id="KW-0411">Iron-sulfur</keyword>
<gene>
    <name evidence="12" type="primary">hemN</name>
    <name evidence="13" type="synonym">hemW</name>
    <name evidence="12" type="ORF">HT99x_00600</name>
    <name evidence="13" type="ORF">HT99x_014340</name>
</gene>
<evidence type="ECO:0000256" key="4">
    <source>
        <dbReference type="ARBA" id="ARBA00022617"/>
    </source>
</evidence>
<evidence type="ECO:0000256" key="2">
    <source>
        <dbReference type="ARBA" id="ARBA00006100"/>
    </source>
</evidence>
<dbReference type="InterPro" id="IPR004559">
    <property type="entry name" value="HemW-like"/>
</dbReference>
<dbReference type="SFLD" id="SFLDG01065">
    <property type="entry name" value="anaerobic_coproporphyrinogen-I"/>
    <property type="match status" value="1"/>
</dbReference>
<accession>A0A0Q9YN22</accession>
<comment type="subcellular location">
    <subcellularLocation>
        <location evidence="10">Cytoplasm</location>
    </subcellularLocation>
</comment>
<dbReference type="InterPro" id="IPR034505">
    <property type="entry name" value="Coproporphyrinogen-III_oxidase"/>
</dbReference>
<dbReference type="STRING" id="295108.HT99x_00600"/>
<keyword evidence="10" id="KW-0004">4Fe-4S</keyword>
<evidence type="ECO:0000313" key="14">
    <source>
        <dbReference type="Proteomes" id="UP000051497"/>
    </source>
</evidence>
<evidence type="ECO:0000256" key="6">
    <source>
        <dbReference type="ARBA" id="ARBA00022723"/>
    </source>
</evidence>
<dbReference type="GO" id="GO:0006779">
    <property type="term" value="P:porphyrin-containing compound biosynthetic process"/>
    <property type="evidence" value="ECO:0007669"/>
    <property type="project" value="InterPro"/>
</dbReference>
<name>A0A0Q9YN22_9GAMM</name>
<dbReference type="GO" id="GO:0051539">
    <property type="term" value="F:4 iron, 4 sulfur cluster binding"/>
    <property type="evidence" value="ECO:0007669"/>
    <property type="project" value="UniProtKB-UniRule"/>
</dbReference>
<feature type="domain" description="Radical SAM core" evidence="11">
    <location>
        <begin position="4"/>
        <end position="237"/>
    </location>
</feature>
<organism evidence="12">
    <name type="scientific">Candidatus Berkiella aquae</name>
    <dbReference type="NCBI Taxonomy" id="295108"/>
    <lineage>
        <taxon>Bacteria</taxon>
        <taxon>Pseudomonadati</taxon>
        <taxon>Pseudomonadota</taxon>
        <taxon>Gammaproteobacteria</taxon>
        <taxon>Candidatus Berkiellales</taxon>
        <taxon>Candidatus Berkiellaceae</taxon>
        <taxon>Candidatus Berkiella</taxon>
    </lineage>
</organism>
<dbReference type="Pfam" id="PF04055">
    <property type="entry name" value="Radical_SAM"/>
    <property type="match status" value="1"/>
</dbReference>
<evidence type="ECO:0000256" key="10">
    <source>
        <dbReference type="RuleBase" id="RU364116"/>
    </source>
</evidence>
<dbReference type="PATRIC" id="fig|1590043.3.peg.602"/>
<dbReference type="SFLD" id="SFLDF00288">
    <property type="entry name" value="HemN-like__clustered_with_nucl"/>
    <property type="match status" value="1"/>
</dbReference>
<dbReference type="SUPFAM" id="SSF102114">
    <property type="entry name" value="Radical SAM enzymes"/>
    <property type="match status" value="1"/>
</dbReference>
<dbReference type="PANTHER" id="PTHR13932:SF5">
    <property type="entry name" value="RADICAL S-ADENOSYL METHIONINE DOMAIN-CONTAINING PROTEIN 1, MITOCHONDRIAL"/>
    <property type="match status" value="1"/>
</dbReference>
<keyword evidence="9 10" id="KW-0143">Chaperone</keyword>
<comment type="cofactor">
    <cofactor evidence="1">
        <name>[4Fe-4S] cluster</name>
        <dbReference type="ChEBI" id="CHEBI:49883"/>
    </cofactor>
</comment>
<reference evidence="13" key="2">
    <citation type="journal article" date="2016" name="Genome Announc.">
        <title>Draft Genome Sequences of Two Novel Amoeba-Resistant Intranuclear Bacteria, 'Candidatus Berkiella cookevillensis' and 'Candidatus Berkiella aquae'.</title>
        <authorList>
            <person name="Mehari Y.T."/>
            <person name="Arivett B.A."/>
            <person name="Farone A.L."/>
            <person name="Gunderson J.H."/>
            <person name="Farone M.B."/>
        </authorList>
    </citation>
    <scope>NUCLEOTIDE SEQUENCE</scope>
    <source>
        <strain evidence="13">HT99</strain>
    </source>
</reference>
<dbReference type="RefSeq" id="WP_075065243.1">
    <property type="nucleotide sequence ID" value="NZ_LKAJ02000001.1"/>
</dbReference>
<evidence type="ECO:0000256" key="8">
    <source>
        <dbReference type="ARBA" id="ARBA00023014"/>
    </source>
</evidence>
<dbReference type="Proteomes" id="UP000051497">
    <property type="component" value="Unassembled WGS sequence"/>
</dbReference>
<evidence type="ECO:0000256" key="1">
    <source>
        <dbReference type="ARBA" id="ARBA00001966"/>
    </source>
</evidence>
<keyword evidence="10" id="KW-0963">Cytoplasm</keyword>
<keyword evidence="5 10" id="KW-0949">S-adenosyl-L-methionine</keyword>
<dbReference type="SFLD" id="SFLDS00029">
    <property type="entry name" value="Radical_SAM"/>
    <property type="match status" value="1"/>
</dbReference>
<dbReference type="CDD" id="cd01335">
    <property type="entry name" value="Radical_SAM"/>
    <property type="match status" value="1"/>
</dbReference>
<keyword evidence="14" id="KW-1185">Reference proteome</keyword>
<evidence type="ECO:0000256" key="5">
    <source>
        <dbReference type="ARBA" id="ARBA00022691"/>
    </source>
</evidence>
<dbReference type="SMART" id="SM00729">
    <property type="entry name" value="Elp3"/>
    <property type="match status" value="1"/>
</dbReference>
<evidence type="ECO:0000259" key="11">
    <source>
        <dbReference type="PROSITE" id="PS51918"/>
    </source>
</evidence>
<dbReference type="NCBIfam" id="TIGR00539">
    <property type="entry name" value="hemN_rel"/>
    <property type="match status" value="1"/>
</dbReference>
<dbReference type="GO" id="GO:0004109">
    <property type="term" value="F:coproporphyrinogen oxidase activity"/>
    <property type="evidence" value="ECO:0007669"/>
    <property type="project" value="InterPro"/>
</dbReference>
<comment type="function">
    <text evidence="10">Probably acts as a heme chaperone, transferring heme to an unknown acceptor. Binds one molecule of heme per monomer, possibly covalently. Binds 1 [4Fe-4S] cluster. The cluster is coordinated with 3 cysteines and an exchangeable S-adenosyl-L-methionine.</text>
</comment>
<dbReference type="GO" id="GO:0005737">
    <property type="term" value="C:cytoplasm"/>
    <property type="evidence" value="ECO:0007669"/>
    <property type="project" value="UniProtKB-SubCell"/>
</dbReference>
<keyword evidence="6 10" id="KW-0479">Metal-binding</keyword>
<dbReference type="EMBL" id="LKAJ02000001">
    <property type="protein sequence ID" value="MCS5712616.1"/>
    <property type="molecule type" value="Genomic_DNA"/>
</dbReference>
<dbReference type="InterPro" id="IPR007197">
    <property type="entry name" value="rSAM"/>
</dbReference>
<dbReference type="InterPro" id="IPR058240">
    <property type="entry name" value="rSAM_sf"/>
</dbReference>
<dbReference type="PANTHER" id="PTHR13932">
    <property type="entry name" value="COPROPORPHYRINIGEN III OXIDASE"/>
    <property type="match status" value="1"/>
</dbReference>
<reference evidence="12" key="1">
    <citation type="submission" date="2015-09" db="EMBL/GenBank/DDBJ databases">
        <title>Draft Genome Sequences of Two Novel Amoeba-resistant Intranuclear Bacteria, Candidatus Berkiella cookevillensis and Candidatus Berkiella aquae.</title>
        <authorList>
            <person name="Mehari Y.T."/>
            <person name="Arivett B.A."/>
            <person name="Farone A.L."/>
            <person name="Gunderson J.H."/>
            <person name="Farone M.B."/>
        </authorList>
    </citation>
    <scope>NUCLEOTIDE SEQUENCE [LARGE SCALE GENOMIC DNA]</scope>
    <source>
        <strain evidence="12">HT99</strain>
    </source>
</reference>
<dbReference type="AlphaFoldDB" id="A0A0Q9YN22"/>
<dbReference type="PROSITE" id="PS51918">
    <property type="entry name" value="RADICAL_SAM"/>
    <property type="match status" value="1"/>
</dbReference>
<dbReference type="EMBL" id="LKAJ01000002">
    <property type="protein sequence ID" value="KRG22181.1"/>
    <property type="molecule type" value="Genomic_DNA"/>
</dbReference>
<dbReference type="OrthoDB" id="9808022at2"/>
<evidence type="ECO:0000256" key="9">
    <source>
        <dbReference type="ARBA" id="ARBA00023186"/>
    </source>
</evidence>
<dbReference type="InterPro" id="IPR006638">
    <property type="entry name" value="Elp3/MiaA/NifB-like_rSAM"/>
</dbReference>
<evidence type="ECO:0000313" key="13">
    <source>
        <dbReference type="EMBL" id="MCS5712616.1"/>
    </source>
</evidence>
<dbReference type="SFLD" id="SFLDG01082">
    <property type="entry name" value="B12-binding_domain_containing"/>
    <property type="match status" value="1"/>
</dbReference>
<dbReference type="InterPro" id="IPR013785">
    <property type="entry name" value="Aldolase_TIM"/>
</dbReference>
<comment type="caution">
    <text evidence="12">The sequence shown here is derived from an EMBL/GenBank/DDBJ whole genome shotgun (WGS) entry which is preliminary data.</text>
</comment>